<reference evidence="2" key="1">
    <citation type="submission" date="2013-09" db="EMBL/GenBank/DDBJ databases">
        <title>Corchorus olitorius genome sequencing.</title>
        <authorList>
            <person name="Alam M."/>
            <person name="Haque M.S."/>
            <person name="Islam M.S."/>
            <person name="Emdad E.M."/>
            <person name="Islam M.M."/>
            <person name="Ahmed B."/>
            <person name="Halim A."/>
            <person name="Hossen Q.M.M."/>
            <person name="Hossain M.Z."/>
            <person name="Ahmed R."/>
            <person name="Khan M.M."/>
            <person name="Islam R."/>
            <person name="Rashid M.M."/>
            <person name="Khan S.A."/>
            <person name="Rahman M.S."/>
            <person name="Alam M."/>
            <person name="Yahiya A.S."/>
            <person name="Khan M.S."/>
            <person name="Azam M.S."/>
            <person name="Haque T."/>
            <person name="Lashkar M.Z.H."/>
            <person name="Akhand A.I."/>
            <person name="Morshed G."/>
            <person name="Roy S."/>
            <person name="Uddin K.S."/>
            <person name="Rabeya T."/>
            <person name="Hossain A.S."/>
            <person name="Chowdhury A."/>
            <person name="Snigdha A.R."/>
            <person name="Mortoza M.S."/>
            <person name="Matin S.A."/>
            <person name="Hoque S.M.E."/>
            <person name="Islam M.K."/>
            <person name="Roy D.K."/>
            <person name="Haider R."/>
            <person name="Moosa M.M."/>
            <person name="Elias S.M."/>
            <person name="Hasan A.M."/>
            <person name="Jahan S."/>
            <person name="Shafiuddin M."/>
            <person name="Mahmood N."/>
            <person name="Shommy N.S."/>
        </authorList>
    </citation>
    <scope>NUCLEOTIDE SEQUENCE [LARGE SCALE GENOMIC DNA]</scope>
    <source>
        <strain evidence="2">cv. O-4</strain>
    </source>
</reference>
<dbReference type="OrthoDB" id="10281079at2759"/>
<comment type="caution">
    <text evidence="1">The sequence shown here is derived from an EMBL/GenBank/DDBJ whole genome shotgun (WGS) entry which is preliminary data.</text>
</comment>
<protein>
    <submittedName>
        <fullName evidence="1">Uncharacterized protein</fullName>
    </submittedName>
</protein>
<accession>A0A1R3IW03</accession>
<name>A0A1R3IW03_9ROSI</name>
<dbReference type="Proteomes" id="UP000187203">
    <property type="component" value="Unassembled WGS sequence"/>
</dbReference>
<organism evidence="1 2">
    <name type="scientific">Corchorus olitorius</name>
    <dbReference type="NCBI Taxonomy" id="93759"/>
    <lineage>
        <taxon>Eukaryota</taxon>
        <taxon>Viridiplantae</taxon>
        <taxon>Streptophyta</taxon>
        <taxon>Embryophyta</taxon>
        <taxon>Tracheophyta</taxon>
        <taxon>Spermatophyta</taxon>
        <taxon>Magnoliopsida</taxon>
        <taxon>eudicotyledons</taxon>
        <taxon>Gunneridae</taxon>
        <taxon>Pentapetalae</taxon>
        <taxon>rosids</taxon>
        <taxon>malvids</taxon>
        <taxon>Malvales</taxon>
        <taxon>Malvaceae</taxon>
        <taxon>Grewioideae</taxon>
        <taxon>Apeibeae</taxon>
        <taxon>Corchorus</taxon>
    </lineage>
</organism>
<sequence length="40" mass="4750">MGVIYLEAEMVAVMRAEKEKLHRVLRGEWREPTNIFYLGL</sequence>
<dbReference type="AlphaFoldDB" id="A0A1R3IW03"/>
<keyword evidence="2" id="KW-1185">Reference proteome</keyword>
<evidence type="ECO:0000313" key="1">
    <source>
        <dbReference type="EMBL" id="OMO86700.1"/>
    </source>
</evidence>
<dbReference type="EMBL" id="AWUE01017530">
    <property type="protein sequence ID" value="OMO86700.1"/>
    <property type="molecule type" value="Genomic_DNA"/>
</dbReference>
<evidence type="ECO:0000313" key="2">
    <source>
        <dbReference type="Proteomes" id="UP000187203"/>
    </source>
</evidence>
<gene>
    <name evidence="1" type="ORF">COLO4_20963</name>
</gene>
<proteinExistence type="predicted"/>